<gene>
    <name evidence="1" type="ORF">E6W99_24825</name>
</gene>
<dbReference type="RefSeq" id="WP_136358886.1">
    <property type="nucleotide sequence ID" value="NZ_CP046266.1"/>
</dbReference>
<dbReference type="AlphaFoldDB" id="A0A4S4BKW5"/>
<dbReference type="Proteomes" id="UP000310334">
    <property type="component" value="Unassembled WGS sequence"/>
</dbReference>
<name>A0A4S4BKW5_9BACI</name>
<sequence>MKIETQEMIATVIKEFDHLKLIWIRDKGYIIFNSINEDITLVRFGEDKDQALKNFDLMVFNYLKETYKIVI</sequence>
<comment type="caution">
    <text evidence="1">The sequence shown here is derived from an EMBL/GenBank/DDBJ whole genome shotgun (WGS) entry which is preliminary data.</text>
</comment>
<evidence type="ECO:0000313" key="1">
    <source>
        <dbReference type="EMBL" id="THF74778.1"/>
    </source>
</evidence>
<organism evidence="1 2">
    <name type="scientific">Metabacillus sediminilitoris</name>
    <dbReference type="NCBI Taxonomy" id="2567941"/>
    <lineage>
        <taxon>Bacteria</taxon>
        <taxon>Bacillati</taxon>
        <taxon>Bacillota</taxon>
        <taxon>Bacilli</taxon>
        <taxon>Bacillales</taxon>
        <taxon>Bacillaceae</taxon>
        <taxon>Metabacillus</taxon>
    </lineage>
</organism>
<reference evidence="1 2" key="1">
    <citation type="submission" date="2019-04" db="EMBL/GenBank/DDBJ databases">
        <title>Bacillus sediminilitoris sp. nov., isolated from a tidal flat sediment on the East China Sea.</title>
        <authorList>
            <person name="Wei Y."/>
            <person name="Mao H."/>
            <person name="Fang J."/>
        </authorList>
    </citation>
    <scope>NUCLEOTIDE SEQUENCE [LARGE SCALE GENOMIC DNA]</scope>
    <source>
        <strain evidence="1 2">DSL-17</strain>
    </source>
</reference>
<protein>
    <submittedName>
        <fullName evidence="1">Uncharacterized protein</fullName>
    </submittedName>
</protein>
<dbReference type="OrthoDB" id="2893365at2"/>
<evidence type="ECO:0000313" key="2">
    <source>
        <dbReference type="Proteomes" id="UP000310334"/>
    </source>
</evidence>
<accession>A0A4S4BKW5</accession>
<keyword evidence="2" id="KW-1185">Reference proteome</keyword>
<dbReference type="EMBL" id="SSNT01000033">
    <property type="protein sequence ID" value="THF74778.1"/>
    <property type="molecule type" value="Genomic_DNA"/>
</dbReference>
<proteinExistence type="predicted"/>